<dbReference type="Gene3D" id="1.25.40.10">
    <property type="entry name" value="Tetratricopeptide repeat domain"/>
    <property type="match status" value="1"/>
</dbReference>
<dbReference type="SUPFAM" id="SSF48452">
    <property type="entry name" value="TPR-like"/>
    <property type="match status" value="1"/>
</dbReference>
<evidence type="ECO:0000256" key="3">
    <source>
        <dbReference type="PROSITE-ProRule" id="PRU00339"/>
    </source>
</evidence>
<accession>A0A7H9AT20</accession>
<keyword evidence="2 3" id="KW-0802">TPR repeat</keyword>
<proteinExistence type="predicted"/>
<reference evidence="4 5" key="1">
    <citation type="journal article" date="2006" name="Int. J. Syst. Evol. Microbiol.">
        <title>Costertonia aggregata gen. nov., sp. nov., a mesophilic marine bacterium of the family Flavobacteriaceae, isolated from a mature biofilm.</title>
        <authorList>
            <person name="Kwon K.K."/>
            <person name="Lee Y.K."/>
            <person name="Lee H.K."/>
        </authorList>
    </citation>
    <scope>NUCLEOTIDE SEQUENCE [LARGE SCALE GENOMIC DNA]</scope>
    <source>
        <strain evidence="4 5">KCCM 42265</strain>
    </source>
</reference>
<dbReference type="InterPro" id="IPR019734">
    <property type="entry name" value="TPR_rpt"/>
</dbReference>
<dbReference type="AlphaFoldDB" id="A0A7H9AT20"/>
<dbReference type="InterPro" id="IPR011990">
    <property type="entry name" value="TPR-like_helical_dom_sf"/>
</dbReference>
<dbReference type="RefSeq" id="WP_179242902.1">
    <property type="nucleotide sequence ID" value="NZ_CP058595.1"/>
</dbReference>
<dbReference type="InterPro" id="IPR013105">
    <property type="entry name" value="TPR_2"/>
</dbReference>
<evidence type="ECO:0000313" key="5">
    <source>
        <dbReference type="Proteomes" id="UP000509302"/>
    </source>
</evidence>
<gene>
    <name evidence="4" type="ORF">HYG79_15110</name>
</gene>
<keyword evidence="5" id="KW-1185">Reference proteome</keyword>
<evidence type="ECO:0000256" key="1">
    <source>
        <dbReference type="ARBA" id="ARBA00022737"/>
    </source>
</evidence>
<dbReference type="SMART" id="SM00028">
    <property type="entry name" value="TPR"/>
    <property type="match status" value="1"/>
</dbReference>
<name>A0A7H9AT20_9FLAO</name>
<evidence type="ECO:0000313" key="4">
    <source>
        <dbReference type="EMBL" id="QLG46623.1"/>
    </source>
</evidence>
<dbReference type="Proteomes" id="UP000509302">
    <property type="component" value="Chromosome"/>
</dbReference>
<keyword evidence="1" id="KW-0677">Repeat</keyword>
<organism evidence="4 5">
    <name type="scientific">Costertonia aggregata</name>
    <dbReference type="NCBI Taxonomy" id="343403"/>
    <lineage>
        <taxon>Bacteria</taxon>
        <taxon>Pseudomonadati</taxon>
        <taxon>Bacteroidota</taxon>
        <taxon>Flavobacteriia</taxon>
        <taxon>Flavobacteriales</taxon>
        <taxon>Flavobacteriaceae</taxon>
        <taxon>Costertonia</taxon>
    </lineage>
</organism>
<feature type="repeat" description="TPR" evidence="3">
    <location>
        <begin position="26"/>
        <end position="59"/>
    </location>
</feature>
<dbReference type="EMBL" id="CP058595">
    <property type="protein sequence ID" value="QLG46623.1"/>
    <property type="molecule type" value="Genomic_DNA"/>
</dbReference>
<dbReference type="Pfam" id="PF07719">
    <property type="entry name" value="TPR_2"/>
    <property type="match status" value="1"/>
</dbReference>
<protein>
    <submittedName>
        <fullName evidence="4">Tetratricopeptide repeat protein</fullName>
    </submittedName>
</protein>
<evidence type="ECO:0000256" key="2">
    <source>
        <dbReference type="ARBA" id="ARBA00022803"/>
    </source>
</evidence>
<dbReference type="PROSITE" id="PS50005">
    <property type="entry name" value="TPR"/>
    <property type="match status" value="1"/>
</dbReference>
<dbReference type="KEGG" id="cagg:HYG79_15110"/>
<sequence>MLSNLGRELQVIELAQDLIDQKIDSSYLNFLLGRSYFYEKERDKALKYLERALEMDRENIEAENLLDKLKS</sequence>